<keyword evidence="8" id="KW-1185">Reference proteome</keyword>
<evidence type="ECO:0000259" key="4">
    <source>
        <dbReference type="Pfam" id="PF00568"/>
    </source>
</evidence>
<dbReference type="InterPro" id="IPR000697">
    <property type="entry name" value="WH1/EVH1_dom"/>
</dbReference>
<feature type="domain" description="GDP/GTP exchange factor Sec2 N-terminal" evidence="5">
    <location>
        <begin position="322"/>
        <end position="389"/>
    </location>
</feature>
<reference evidence="7" key="3">
    <citation type="submission" date="2018-08" db="EMBL/GenBank/DDBJ databases">
        <title>Leveraging single-cell genomics to expand the Fungal Tree of Life.</title>
        <authorList>
            <consortium name="DOE Joint Genome Institute"/>
            <person name="Ahrendt S.R."/>
            <person name="Quandt C.A."/>
            <person name="Ciobanu D."/>
            <person name="Clum A."/>
            <person name="Salamov A."/>
            <person name="Andreopoulos B."/>
            <person name="Cheng J.-F."/>
            <person name="Woyke T."/>
            <person name="Pelin A."/>
            <person name="Henrissat B."/>
            <person name="Reynolds N."/>
            <person name="Benny G.L."/>
            <person name="Smith M.E."/>
            <person name="James T.Y."/>
            <person name="Grigoriev I.V."/>
        </authorList>
    </citation>
    <scope>NUCLEOTIDE SEQUENCE</scope>
    <source>
        <strain evidence="7">CSF55</strain>
    </source>
</reference>
<feature type="transmembrane region" description="Helical" evidence="3">
    <location>
        <begin position="405"/>
        <end position="428"/>
    </location>
</feature>
<evidence type="ECO:0000313" key="6">
    <source>
        <dbReference type="EMBL" id="EPZ34321.1"/>
    </source>
</evidence>
<dbReference type="SUPFAM" id="SSF50729">
    <property type="entry name" value="PH domain-like"/>
    <property type="match status" value="1"/>
</dbReference>
<dbReference type="Proteomes" id="UP000281549">
    <property type="component" value="Unassembled WGS sequence"/>
</dbReference>
<feature type="coiled-coil region" evidence="1">
    <location>
        <begin position="268"/>
        <end position="295"/>
    </location>
</feature>
<keyword evidence="3" id="KW-0472">Membrane</keyword>
<feature type="domain" description="WH1" evidence="4">
    <location>
        <begin position="3"/>
        <end position="91"/>
    </location>
</feature>
<keyword evidence="3" id="KW-0812">Transmembrane</keyword>
<dbReference type="PANTHER" id="PTHR35329:SF1">
    <property type="entry name" value="CHITIN SYNTHASE EXPORT CHAPERONE"/>
    <property type="match status" value="1"/>
</dbReference>
<dbReference type="PANTHER" id="PTHR35329">
    <property type="entry name" value="CHITIN SYNTHASE EXPORT CHAPERONE"/>
    <property type="match status" value="1"/>
</dbReference>
<keyword evidence="3" id="KW-1133">Transmembrane helix</keyword>
<dbReference type="InterPro" id="IPR011993">
    <property type="entry name" value="PH-like_dom_sf"/>
</dbReference>
<dbReference type="Pfam" id="PF06428">
    <property type="entry name" value="Sec2p"/>
    <property type="match status" value="1"/>
</dbReference>
<organism evidence="6 8">
    <name type="scientific">Rozella allomycis (strain CSF55)</name>
    <dbReference type="NCBI Taxonomy" id="988480"/>
    <lineage>
        <taxon>Eukaryota</taxon>
        <taxon>Fungi</taxon>
        <taxon>Fungi incertae sedis</taxon>
        <taxon>Cryptomycota</taxon>
        <taxon>Cryptomycota incertae sedis</taxon>
        <taxon>Rozella</taxon>
    </lineage>
</organism>
<dbReference type="Proteomes" id="UP000030755">
    <property type="component" value="Unassembled WGS sequence"/>
</dbReference>
<dbReference type="Gene3D" id="2.30.29.30">
    <property type="entry name" value="Pleckstrin-homology domain (PH domain)/Phosphotyrosine-binding domain (PTB)"/>
    <property type="match status" value="1"/>
</dbReference>
<dbReference type="Gene3D" id="6.10.140.910">
    <property type="match status" value="1"/>
</dbReference>
<evidence type="ECO:0000256" key="2">
    <source>
        <dbReference type="SAM" id="MobiDB-lite"/>
    </source>
</evidence>
<dbReference type="GO" id="GO:0051082">
    <property type="term" value="F:unfolded protein binding"/>
    <property type="evidence" value="ECO:0007669"/>
    <property type="project" value="TreeGrafter"/>
</dbReference>
<feature type="compositionally biased region" description="Polar residues" evidence="2">
    <location>
        <begin position="141"/>
        <end position="152"/>
    </location>
</feature>
<dbReference type="InterPro" id="IPR009449">
    <property type="entry name" value="Sec2_N"/>
</dbReference>
<sequence>MSFTAQAQVYNLDKQQKTWVSMSDAILPVEFVVGDKFIVRAVDSNKNVIKTTIQSSTIFKRSGEAFVQWYDSTLKQMYGLNLKFKADAPKIENFFAEGIKKLDVKKEESVTEMPKAGDINVKPKKDDPINAPQRPLVEPNRNANPSKPVSNLENQLKDFDTNDSGMNNVLQQRVKNLEEKITLLEETNVQLRETMEKSNETYQKQLSLLTKDNDLLKAALEQSSITAENYKKQMLGYQEINSKITEKLKDITIAYEKLGEIITKIVILENERNLRQLYERKCMEYEKEMSVLESDKITSSEHSRGSLYTCIIPFLSKNRFPKNDTKYDLQKLQNEMDRITQLYDAAASKAVLERDEIMSELESLTSRLFEEANSMVATETKLRFQLEKSPENILNPFKVTDNFSFANFVDFLVATLGFLISIILAWKANRKTAAVGRREMATGFTIFSLCMISTVFVSQKLFFNGHPLIPKYIASVHITLVSCLAWLVLFNGFVGYQILIDGQAASLFLMIIGMLIVGVTSFITCASNFLEIPALQFLKGNVVLEAIGMIFPFVCVFIYIVLQVILVLKSLGVYLPLGYLAAMSTTFGLGILFNFVIVKPISYISQGVLDGSSIGTFYFLLTGILTFLFWNSITEDEEILK</sequence>
<feature type="transmembrane region" description="Helical" evidence="3">
    <location>
        <begin position="440"/>
        <end position="458"/>
    </location>
</feature>
<dbReference type="GO" id="GO:0006457">
    <property type="term" value="P:protein folding"/>
    <property type="evidence" value="ECO:0007669"/>
    <property type="project" value="TreeGrafter"/>
</dbReference>
<evidence type="ECO:0000256" key="1">
    <source>
        <dbReference type="SAM" id="Coils"/>
    </source>
</evidence>
<feature type="transmembrane region" description="Helical" evidence="3">
    <location>
        <begin position="478"/>
        <end position="500"/>
    </location>
</feature>
<gene>
    <name evidence="6" type="ORF">O9G_000508</name>
    <name evidence="7" type="ORF">ROZALSC1DRAFT_29451</name>
</gene>
<dbReference type="Pfam" id="PF12271">
    <property type="entry name" value="Chs7"/>
    <property type="match status" value="1"/>
</dbReference>
<dbReference type="EMBL" id="KE560959">
    <property type="protein sequence ID" value="EPZ34321.1"/>
    <property type="molecule type" value="Genomic_DNA"/>
</dbReference>
<dbReference type="HOGENOM" id="CLU_427080_0_0_1"/>
<feature type="transmembrane region" description="Helical" evidence="3">
    <location>
        <begin position="574"/>
        <end position="597"/>
    </location>
</feature>
<feature type="transmembrane region" description="Helical" evidence="3">
    <location>
        <begin position="542"/>
        <end position="562"/>
    </location>
</feature>
<name>A0A075AVG7_ROZAC</name>
<dbReference type="AlphaFoldDB" id="A0A075AVG7"/>
<dbReference type="Pfam" id="PF00568">
    <property type="entry name" value="WH1"/>
    <property type="match status" value="1"/>
</dbReference>
<accession>A0A075AVG7</accession>
<dbReference type="STRING" id="988480.A0A075AVG7"/>
<reference evidence="9" key="2">
    <citation type="journal article" date="2018" name="Nat. Microbiol.">
        <title>Leveraging single-cell genomics to expand the fungal tree of life.</title>
        <authorList>
            <person name="Ahrendt S.R."/>
            <person name="Quandt C.A."/>
            <person name="Ciobanu D."/>
            <person name="Clum A."/>
            <person name="Salamov A."/>
            <person name="Andreopoulos B."/>
            <person name="Cheng J.F."/>
            <person name="Woyke T."/>
            <person name="Pelin A."/>
            <person name="Henrissat B."/>
            <person name="Reynolds N.K."/>
            <person name="Benny G.L."/>
            <person name="Smith M.E."/>
            <person name="James T.Y."/>
            <person name="Grigoriev I.V."/>
        </authorList>
    </citation>
    <scope>NUCLEOTIDE SEQUENCE [LARGE SCALE GENOMIC DNA]</scope>
    <source>
        <strain evidence="9">CSF55</strain>
    </source>
</reference>
<dbReference type="EMBL" id="ML005339">
    <property type="protein sequence ID" value="RKP18899.1"/>
    <property type="molecule type" value="Genomic_DNA"/>
</dbReference>
<feature type="coiled-coil region" evidence="1">
    <location>
        <begin position="167"/>
        <end position="233"/>
    </location>
</feature>
<dbReference type="GO" id="GO:0005789">
    <property type="term" value="C:endoplasmic reticulum membrane"/>
    <property type="evidence" value="ECO:0007669"/>
    <property type="project" value="TreeGrafter"/>
</dbReference>
<feature type="region of interest" description="Disordered" evidence="2">
    <location>
        <begin position="113"/>
        <end position="152"/>
    </location>
</feature>
<dbReference type="InterPro" id="IPR022057">
    <property type="entry name" value="Chs7"/>
</dbReference>
<evidence type="ECO:0000313" key="8">
    <source>
        <dbReference type="Proteomes" id="UP000030755"/>
    </source>
</evidence>
<feature type="transmembrane region" description="Helical" evidence="3">
    <location>
        <begin position="617"/>
        <end position="633"/>
    </location>
</feature>
<feature type="coiled-coil region" evidence="1">
    <location>
        <begin position="322"/>
        <end position="349"/>
    </location>
</feature>
<reference evidence="6 8" key="1">
    <citation type="journal article" date="2013" name="Curr. Biol.">
        <title>Shared signatures of parasitism and phylogenomics unite Cryptomycota and microsporidia.</title>
        <authorList>
            <person name="James T.Y."/>
            <person name="Pelin A."/>
            <person name="Bonen L."/>
            <person name="Ahrendt S."/>
            <person name="Sain D."/>
            <person name="Corradi N."/>
            <person name="Stajich J.E."/>
        </authorList>
    </citation>
    <scope>NUCLEOTIDE SEQUENCE [LARGE SCALE GENOMIC DNA]</scope>
    <source>
        <strain evidence="6 8">CSF55</strain>
        <strain evidence="6 8">CSF55</strain>
    </source>
</reference>
<evidence type="ECO:0000313" key="7">
    <source>
        <dbReference type="EMBL" id="RKP18899.1"/>
    </source>
</evidence>
<evidence type="ECO:0000259" key="5">
    <source>
        <dbReference type="Pfam" id="PF06428"/>
    </source>
</evidence>
<feature type="transmembrane region" description="Helical" evidence="3">
    <location>
        <begin position="507"/>
        <end position="530"/>
    </location>
</feature>
<evidence type="ECO:0000313" key="9">
    <source>
        <dbReference type="Proteomes" id="UP000281549"/>
    </source>
</evidence>
<evidence type="ECO:0000256" key="3">
    <source>
        <dbReference type="SAM" id="Phobius"/>
    </source>
</evidence>
<dbReference type="SUPFAM" id="SSF144284">
    <property type="entry name" value="Sec2 N-terminal region"/>
    <property type="match status" value="1"/>
</dbReference>
<proteinExistence type="predicted"/>
<keyword evidence="1" id="KW-0175">Coiled coil</keyword>
<dbReference type="OrthoDB" id="5582162at2759"/>
<protein>
    <submittedName>
        <fullName evidence="6">Chitin synthase III catalytic subunit domain-containing protein</fullName>
    </submittedName>
</protein>